<dbReference type="PROSITE" id="PS00246">
    <property type="entry name" value="WNT1"/>
    <property type="match status" value="1"/>
</dbReference>
<accession>A0A8J6HD52</accession>
<dbReference type="AlphaFoldDB" id="A0A8J6HD52"/>
<protein>
    <recommendedName>
        <fullName evidence="9">Protein Wnt</fullName>
    </recommendedName>
</protein>
<evidence type="ECO:0000256" key="9">
    <source>
        <dbReference type="RuleBase" id="RU003500"/>
    </source>
</evidence>
<evidence type="ECO:0000313" key="11">
    <source>
        <dbReference type="EMBL" id="KAH0812475.1"/>
    </source>
</evidence>
<comment type="function">
    <text evidence="9">Ligand for members of the frizzled family of seven transmembrane receptors.</text>
</comment>
<dbReference type="GO" id="GO:0060070">
    <property type="term" value="P:canonical Wnt signaling pathway"/>
    <property type="evidence" value="ECO:0007669"/>
    <property type="project" value="TreeGrafter"/>
</dbReference>
<keyword evidence="12" id="KW-1185">Reference proteome</keyword>
<dbReference type="SMART" id="SM00097">
    <property type="entry name" value="WNT1"/>
    <property type="match status" value="1"/>
</dbReference>
<keyword evidence="10" id="KW-1133">Transmembrane helix</keyword>
<dbReference type="GO" id="GO:0005109">
    <property type="term" value="F:frizzled binding"/>
    <property type="evidence" value="ECO:0007669"/>
    <property type="project" value="TreeGrafter"/>
</dbReference>
<feature type="transmembrane region" description="Helical" evidence="10">
    <location>
        <begin position="44"/>
        <end position="63"/>
    </location>
</feature>
<keyword evidence="6 9" id="KW-0879">Wnt signaling pathway</keyword>
<evidence type="ECO:0000313" key="12">
    <source>
        <dbReference type="Proteomes" id="UP000719412"/>
    </source>
</evidence>
<evidence type="ECO:0000256" key="2">
    <source>
        <dbReference type="ARBA" id="ARBA00005683"/>
    </source>
</evidence>
<keyword evidence="4" id="KW-0964">Secreted</keyword>
<name>A0A8J6HD52_TENMO</name>
<dbReference type="Proteomes" id="UP000719412">
    <property type="component" value="Unassembled WGS sequence"/>
</dbReference>
<dbReference type="PANTHER" id="PTHR12027:SF81">
    <property type="entry name" value="WNT INHIBITOR OF DORSAL PROTEIN"/>
    <property type="match status" value="1"/>
</dbReference>
<dbReference type="Pfam" id="PF00110">
    <property type="entry name" value="wnt"/>
    <property type="match status" value="1"/>
</dbReference>
<evidence type="ECO:0000256" key="1">
    <source>
        <dbReference type="ARBA" id="ARBA00004498"/>
    </source>
</evidence>
<proteinExistence type="inferred from homology"/>
<dbReference type="GO" id="GO:0045165">
    <property type="term" value="P:cell fate commitment"/>
    <property type="evidence" value="ECO:0007669"/>
    <property type="project" value="TreeGrafter"/>
</dbReference>
<dbReference type="PRINTS" id="PR01349">
    <property type="entry name" value="WNTPROTEIN"/>
</dbReference>
<dbReference type="InterPro" id="IPR012464">
    <property type="entry name" value="DUF1676"/>
</dbReference>
<evidence type="ECO:0000256" key="10">
    <source>
        <dbReference type="SAM" id="Phobius"/>
    </source>
</evidence>
<evidence type="ECO:0000256" key="6">
    <source>
        <dbReference type="ARBA" id="ARBA00022687"/>
    </source>
</evidence>
<evidence type="ECO:0000256" key="5">
    <source>
        <dbReference type="ARBA" id="ARBA00022530"/>
    </source>
</evidence>
<keyword evidence="3 9" id="KW-0217">Developmental protein</keyword>
<dbReference type="GO" id="GO:0005125">
    <property type="term" value="F:cytokine activity"/>
    <property type="evidence" value="ECO:0007669"/>
    <property type="project" value="TreeGrafter"/>
</dbReference>
<comment type="subcellular location">
    <subcellularLocation>
        <location evidence="1 9">Secreted</location>
        <location evidence="1 9">Extracellular space</location>
        <location evidence="1 9">Extracellular matrix</location>
    </subcellularLocation>
</comment>
<keyword evidence="10" id="KW-0812">Transmembrane</keyword>
<reference evidence="11" key="2">
    <citation type="submission" date="2021-08" db="EMBL/GenBank/DDBJ databases">
        <authorList>
            <person name="Eriksson T."/>
        </authorList>
    </citation>
    <scope>NUCLEOTIDE SEQUENCE</scope>
    <source>
        <strain evidence="11">Stoneville</strain>
        <tissue evidence="11">Whole head</tissue>
    </source>
</reference>
<evidence type="ECO:0000256" key="4">
    <source>
        <dbReference type="ARBA" id="ARBA00022525"/>
    </source>
</evidence>
<keyword evidence="7" id="KW-1015">Disulfide bond</keyword>
<gene>
    <name evidence="11" type="ORF">GEV33_010316</name>
</gene>
<reference evidence="11" key="1">
    <citation type="journal article" date="2020" name="J Insects Food Feed">
        <title>The yellow mealworm (Tenebrio molitor) genome: a resource for the emerging insects as food and feed industry.</title>
        <authorList>
            <person name="Eriksson T."/>
            <person name="Andere A."/>
            <person name="Kelstrup H."/>
            <person name="Emery V."/>
            <person name="Picard C."/>
        </authorList>
    </citation>
    <scope>NUCLEOTIDE SEQUENCE</scope>
    <source>
        <strain evidence="11">Stoneville</strain>
        <tissue evidence="11">Whole head</tissue>
    </source>
</reference>
<dbReference type="GO" id="GO:0005615">
    <property type="term" value="C:extracellular space"/>
    <property type="evidence" value="ECO:0007669"/>
    <property type="project" value="TreeGrafter"/>
</dbReference>
<evidence type="ECO:0000256" key="8">
    <source>
        <dbReference type="ARBA" id="ARBA00023288"/>
    </source>
</evidence>
<comment type="similarity">
    <text evidence="2 9">Belongs to the Wnt family.</text>
</comment>
<keyword evidence="8" id="KW-0449">Lipoprotein</keyword>
<dbReference type="PANTHER" id="PTHR12027">
    <property type="entry name" value="WNT RELATED"/>
    <property type="match status" value="1"/>
</dbReference>
<dbReference type="EMBL" id="JABDTM020026022">
    <property type="protein sequence ID" value="KAH0812475.1"/>
    <property type="molecule type" value="Genomic_DNA"/>
</dbReference>
<keyword evidence="10" id="KW-0472">Membrane</keyword>
<dbReference type="Pfam" id="PF07898">
    <property type="entry name" value="DUF1676"/>
    <property type="match status" value="1"/>
</dbReference>
<sequence>MVILCVLQIDCGVVLKNVQNCGQKNTVDTNVEGRKEKEDLMSKILPMMVMPFMVQTTLLPIMLMSMKFMLLKSMFLGKLAIIFGFVTLLKNLLKNGGGLYSHNVNLQSASHHNSLNQNYHDKQHFEIREPYGHKRTRKKRGLLNVLQMQMLEEKYFNNKALDAFQGLNPVLMDSVMNGAQTAMNECKNVFKWSRWNCPQSAFSKQYKHLPTKEKAYTDAIIAAGIIYSITQDCSQGVIKGCGCDPNRQEPQDDSKVLNQIEKDWTWGGCSHDASYGEDLVLKMLESNEKDSDAQAFVSRHNNRVGREIIREKMLKKCKCHGVSGSCSFQTCWMQMPSFTEIAKELRDRYHNSILISFEKVREGLTLGNSARHLPLVEDHLPNNLVYLERSDSFCFSNNTTGKKVLPAPKEESAPGRQLVMRPLRRGKVAGICADRAGIK</sequence>
<dbReference type="GO" id="GO:0030182">
    <property type="term" value="P:neuron differentiation"/>
    <property type="evidence" value="ECO:0007669"/>
    <property type="project" value="TreeGrafter"/>
</dbReference>
<evidence type="ECO:0000256" key="3">
    <source>
        <dbReference type="ARBA" id="ARBA00022473"/>
    </source>
</evidence>
<dbReference type="InterPro" id="IPR005817">
    <property type="entry name" value="Wnt"/>
</dbReference>
<dbReference type="InterPro" id="IPR018161">
    <property type="entry name" value="Wnt_CS"/>
</dbReference>
<evidence type="ECO:0000256" key="7">
    <source>
        <dbReference type="ARBA" id="ARBA00023157"/>
    </source>
</evidence>
<keyword evidence="5" id="KW-0272">Extracellular matrix</keyword>
<comment type="caution">
    <text evidence="11">The sequence shown here is derived from an EMBL/GenBank/DDBJ whole genome shotgun (WGS) entry which is preliminary data.</text>
</comment>
<organism evidence="11 12">
    <name type="scientific">Tenebrio molitor</name>
    <name type="common">Yellow mealworm beetle</name>
    <dbReference type="NCBI Taxonomy" id="7067"/>
    <lineage>
        <taxon>Eukaryota</taxon>
        <taxon>Metazoa</taxon>
        <taxon>Ecdysozoa</taxon>
        <taxon>Arthropoda</taxon>
        <taxon>Hexapoda</taxon>
        <taxon>Insecta</taxon>
        <taxon>Pterygota</taxon>
        <taxon>Neoptera</taxon>
        <taxon>Endopterygota</taxon>
        <taxon>Coleoptera</taxon>
        <taxon>Polyphaga</taxon>
        <taxon>Cucujiformia</taxon>
        <taxon>Tenebrionidae</taxon>
        <taxon>Tenebrio</taxon>
    </lineage>
</organism>